<sequence>MVHGLNLPSTPNDAITHIWTVTLDFVLHGRHTDFVTAYDWTEFDRNLFRLAQSYQLRKFCLGFRSQEDLDRFVEIGVPRMPHLSIIREVVFAIWNSKESKWKRELPQADVNLGIVCSLR</sequence>
<keyword evidence="2" id="KW-1185">Reference proteome</keyword>
<dbReference type="EMBL" id="MLYV02000220">
    <property type="protein sequence ID" value="PSS31107.1"/>
    <property type="molecule type" value="Genomic_DNA"/>
</dbReference>
<proteinExistence type="predicted"/>
<dbReference type="AlphaFoldDB" id="A0A2R6RM52"/>
<dbReference type="Proteomes" id="UP000186601">
    <property type="component" value="Unassembled WGS sequence"/>
</dbReference>
<reference evidence="1 2" key="1">
    <citation type="submission" date="2018-02" db="EMBL/GenBank/DDBJ databases">
        <title>Genome sequence of the basidiomycete white-rot fungus Phlebia centrifuga.</title>
        <authorList>
            <person name="Granchi Z."/>
            <person name="Peng M."/>
            <person name="de Vries R.P."/>
            <person name="Hilden K."/>
            <person name="Makela M.R."/>
            <person name="Grigoriev I."/>
            <person name="Riley R."/>
        </authorList>
    </citation>
    <scope>NUCLEOTIDE SEQUENCE [LARGE SCALE GENOMIC DNA]</scope>
    <source>
        <strain evidence="1 2">FBCC195</strain>
    </source>
</reference>
<name>A0A2R6RM52_9APHY</name>
<comment type="caution">
    <text evidence="1">The sequence shown here is derived from an EMBL/GenBank/DDBJ whole genome shotgun (WGS) entry which is preliminary data.</text>
</comment>
<evidence type="ECO:0000313" key="2">
    <source>
        <dbReference type="Proteomes" id="UP000186601"/>
    </source>
</evidence>
<organism evidence="1 2">
    <name type="scientific">Hermanssonia centrifuga</name>
    <dbReference type="NCBI Taxonomy" id="98765"/>
    <lineage>
        <taxon>Eukaryota</taxon>
        <taxon>Fungi</taxon>
        <taxon>Dikarya</taxon>
        <taxon>Basidiomycota</taxon>
        <taxon>Agaricomycotina</taxon>
        <taxon>Agaricomycetes</taxon>
        <taxon>Polyporales</taxon>
        <taxon>Meruliaceae</taxon>
        <taxon>Hermanssonia</taxon>
    </lineage>
</organism>
<evidence type="ECO:0000313" key="1">
    <source>
        <dbReference type="EMBL" id="PSS31107.1"/>
    </source>
</evidence>
<gene>
    <name evidence="1" type="ORF">PHLCEN_2v2363</name>
</gene>
<accession>A0A2R6RM52</accession>
<protein>
    <submittedName>
        <fullName evidence="1">Uncharacterized protein</fullName>
    </submittedName>
</protein>